<dbReference type="InterPro" id="IPR036236">
    <property type="entry name" value="Znf_C2H2_sf"/>
</dbReference>
<sequence length="238" mass="26918">MKQEETSKFESNIGEESNVEAERNQEKVSVKGSNKAALRKKELFCKYCNKKFSNYQALGGHQNAHKAERAAAQKEKILSMASAYNTNSFVDGFGNSNQAYRRLGVSPLSMTRFKSHYSWSRMRLKHDNYYHVQPTIHQLQTLMGKESGLGFHQHYKLYQPLSFPMHREGAPNSESKTPVLLNLFPDEDSFGLTSNSFITNQDLNVKTSCDSENFIEADTLSSTSVSGVVEELDLTLKI</sequence>
<keyword evidence="3 6" id="KW-0863">Zinc-finger</keyword>
<dbReference type="Proteomes" id="UP000257109">
    <property type="component" value="Unassembled WGS sequence"/>
</dbReference>
<dbReference type="GO" id="GO:0008270">
    <property type="term" value="F:zinc ion binding"/>
    <property type="evidence" value="ECO:0007669"/>
    <property type="project" value="UniProtKB-KW"/>
</dbReference>
<gene>
    <name evidence="9" type="primary">KNU</name>
    <name evidence="9" type="ORF">CR513_38551</name>
</gene>
<evidence type="ECO:0000256" key="3">
    <source>
        <dbReference type="ARBA" id="ARBA00022771"/>
    </source>
</evidence>
<dbReference type="Pfam" id="PF13912">
    <property type="entry name" value="zf-C2H2_6"/>
    <property type="match status" value="1"/>
</dbReference>
<evidence type="ECO:0000256" key="7">
    <source>
        <dbReference type="SAM" id="MobiDB-lite"/>
    </source>
</evidence>
<feature type="non-terminal residue" evidence="9">
    <location>
        <position position="1"/>
    </location>
</feature>
<dbReference type="STRING" id="157652.A0A371FRE3"/>
<keyword evidence="10" id="KW-1185">Reference proteome</keyword>
<name>A0A371FRE3_MUCPR</name>
<dbReference type="SUPFAM" id="SSF57667">
    <property type="entry name" value="beta-beta-alpha zinc fingers"/>
    <property type="match status" value="1"/>
</dbReference>
<dbReference type="EMBL" id="QJKJ01008081">
    <property type="protein sequence ID" value="RDX80841.1"/>
    <property type="molecule type" value="Genomic_DNA"/>
</dbReference>
<dbReference type="PANTHER" id="PTHR47287:SF13">
    <property type="entry name" value="C2H2-TYPE DOMAIN-CONTAINING PROTEIN"/>
    <property type="match status" value="1"/>
</dbReference>
<evidence type="ECO:0000313" key="9">
    <source>
        <dbReference type="EMBL" id="RDX80841.1"/>
    </source>
</evidence>
<dbReference type="PANTHER" id="PTHR47287">
    <property type="entry name" value="C2H2 AND C2HC ZINC FINGERS SUPERFAMILY PROTEIN"/>
    <property type="match status" value="1"/>
</dbReference>
<evidence type="ECO:0000259" key="8">
    <source>
        <dbReference type="PROSITE" id="PS50157"/>
    </source>
</evidence>
<dbReference type="PROSITE" id="PS00028">
    <property type="entry name" value="ZINC_FINGER_C2H2_1"/>
    <property type="match status" value="1"/>
</dbReference>
<dbReference type="GO" id="GO:0005634">
    <property type="term" value="C:nucleus"/>
    <property type="evidence" value="ECO:0007669"/>
    <property type="project" value="UniProtKB-SubCell"/>
</dbReference>
<feature type="compositionally biased region" description="Basic and acidic residues" evidence="7">
    <location>
        <begin position="20"/>
        <end position="29"/>
    </location>
</feature>
<dbReference type="AlphaFoldDB" id="A0A371FRE3"/>
<keyword evidence="5" id="KW-0539">Nucleus</keyword>
<accession>A0A371FRE3</accession>
<keyword evidence="2" id="KW-0479">Metal-binding</keyword>
<feature type="region of interest" description="Disordered" evidence="7">
    <location>
        <begin position="1"/>
        <end position="32"/>
    </location>
</feature>
<dbReference type="Gene3D" id="3.30.160.60">
    <property type="entry name" value="Classic Zinc Finger"/>
    <property type="match status" value="1"/>
</dbReference>
<evidence type="ECO:0000256" key="1">
    <source>
        <dbReference type="ARBA" id="ARBA00004123"/>
    </source>
</evidence>
<evidence type="ECO:0000256" key="4">
    <source>
        <dbReference type="ARBA" id="ARBA00022833"/>
    </source>
</evidence>
<keyword evidence="4" id="KW-0862">Zinc</keyword>
<evidence type="ECO:0000313" key="10">
    <source>
        <dbReference type="Proteomes" id="UP000257109"/>
    </source>
</evidence>
<dbReference type="InterPro" id="IPR013087">
    <property type="entry name" value="Znf_C2H2_type"/>
</dbReference>
<reference evidence="9" key="1">
    <citation type="submission" date="2018-05" db="EMBL/GenBank/DDBJ databases">
        <title>Draft genome of Mucuna pruriens seed.</title>
        <authorList>
            <person name="Nnadi N.E."/>
            <person name="Vos R."/>
            <person name="Hasami M.H."/>
            <person name="Devisetty U.K."/>
            <person name="Aguiy J.C."/>
        </authorList>
    </citation>
    <scope>NUCLEOTIDE SEQUENCE [LARGE SCALE GENOMIC DNA]</scope>
    <source>
        <strain evidence="9">JCA_2017</strain>
    </source>
</reference>
<evidence type="ECO:0000256" key="5">
    <source>
        <dbReference type="ARBA" id="ARBA00023242"/>
    </source>
</evidence>
<evidence type="ECO:0000256" key="6">
    <source>
        <dbReference type="PROSITE-ProRule" id="PRU00042"/>
    </source>
</evidence>
<dbReference type="GO" id="GO:0009788">
    <property type="term" value="P:negative regulation of abscisic acid-activated signaling pathway"/>
    <property type="evidence" value="ECO:0007669"/>
    <property type="project" value="InterPro"/>
</dbReference>
<dbReference type="PROSITE" id="PS50157">
    <property type="entry name" value="ZINC_FINGER_C2H2_2"/>
    <property type="match status" value="1"/>
</dbReference>
<protein>
    <submittedName>
        <fullName evidence="9">Zinc finger protein KNUCKLES</fullName>
    </submittedName>
</protein>
<comment type="caution">
    <text evidence="9">The sequence shown here is derived from an EMBL/GenBank/DDBJ whole genome shotgun (WGS) entry which is preliminary data.</text>
</comment>
<dbReference type="OrthoDB" id="1425777at2759"/>
<dbReference type="InterPro" id="IPR044246">
    <property type="entry name" value="ZFP3-like"/>
</dbReference>
<proteinExistence type="predicted"/>
<comment type="subcellular location">
    <subcellularLocation>
        <location evidence="1">Nucleus</location>
    </subcellularLocation>
</comment>
<organism evidence="9 10">
    <name type="scientific">Mucuna pruriens</name>
    <name type="common">Velvet bean</name>
    <name type="synonym">Dolichos pruriens</name>
    <dbReference type="NCBI Taxonomy" id="157652"/>
    <lineage>
        <taxon>Eukaryota</taxon>
        <taxon>Viridiplantae</taxon>
        <taxon>Streptophyta</taxon>
        <taxon>Embryophyta</taxon>
        <taxon>Tracheophyta</taxon>
        <taxon>Spermatophyta</taxon>
        <taxon>Magnoliopsida</taxon>
        <taxon>eudicotyledons</taxon>
        <taxon>Gunneridae</taxon>
        <taxon>Pentapetalae</taxon>
        <taxon>rosids</taxon>
        <taxon>fabids</taxon>
        <taxon>Fabales</taxon>
        <taxon>Fabaceae</taxon>
        <taxon>Papilionoideae</taxon>
        <taxon>50 kb inversion clade</taxon>
        <taxon>NPAAA clade</taxon>
        <taxon>indigoferoid/millettioid clade</taxon>
        <taxon>Phaseoleae</taxon>
        <taxon>Mucuna</taxon>
    </lineage>
</organism>
<evidence type="ECO:0000256" key="2">
    <source>
        <dbReference type="ARBA" id="ARBA00022723"/>
    </source>
</evidence>
<feature type="domain" description="C2H2-type" evidence="8">
    <location>
        <begin position="43"/>
        <end position="70"/>
    </location>
</feature>